<dbReference type="PANTHER" id="PTHR43479">
    <property type="entry name" value="ACREF/ENVCD OPERON REPRESSOR-RELATED"/>
    <property type="match status" value="1"/>
</dbReference>
<keyword evidence="1 2" id="KW-0238">DNA-binding</keyword>
<evidence type="ECO:0000313" key="8">
    <source>
        <dbReference type="Proteomes" id="UP000262901"/>
    </source>
</evidence>
<dbReference type="RefSeq" id="WP_116879085.1">
    <property type="nucleotide sequence ID" value="NZ_CP031733.1"/>
</dbReference>
<dbReference type="InterPro" id="IPR009057">
    <property type="entry name" value="Homeodomain-like_sf"/>
</dbReference>
<evidence type="ECO:0000313" key="9">
    <source>
        <dbReference type="Proteomes" id="UP000264056"/>
    </source>
</evidence>
<dbReference type="SUPFAM" id="SSF46689">
    <property type="entry name" value="Homeodomain-like"/>
    <property type="match status" value="1"/>
</dbReference>
<reference evidence="4" key="4">
    <citation type="journal article" date="2019" name="Int. J. Syst. Evol. Microbiol.">
        <title>Streptococcus chenjunshii sp. nov. isolated from feces of Tibetan antelopes.</title>
        <authorList>
            <person name="Tian Z."/>
            <person name="Lu S."/>
            <person name="Jin D."/>
            <person name="Yang J."/>
            <person name="Pu J."/>
            <person name="Lai X.H."/>
            <person name="Bai X.N."/>
            <person name="Wu X.M."/>
            <person name="Li J."/>
            <person name="Wang S."/>
            <person name="Xu J."/>
        </authorList>
    </citation>
    <scope>NUCLEOTIDE SEQUENCE</scope>
    <source>
        <strain evidence="4">Z15</strain>
    </source>
</reference>
<evidence type="ECO:0000313" key="4">
    <source>
        <dbReference type="EMBL" id="AXQ79387.1"/>
    </source>
</evidence>
<dbReference type="Proteomes" id="UP000262901">
    <property type="component" value="Unassembled WGS sequence"/>
</dbReference>
<dbReference type="InterPro" id="IPR001647">
    <property type="entry name" value="HTH_TetR"/>
</dbReference>
<organism evidence="6 8">
    <name type="scientific">Streptococcus chenjunshii</name>
    <dbReference type="NCBI Taxonomy" id="2173853"/>
    <lineage>
        <taxon>Bacteria</taxon>
        <taxon>Bacillati</taxon>
        <taxon>Bacillota</taxon>
        <taxon>Bacilli</taxon>
        <taxon>Lactobacillales</taxon>
        <taxon>Streptococcaceae</taxon>
        <taxon>Streptococcus</taxon>
    </lineage>
</organism>
<dbReference type="EMBL" id="QVQZ01000047">
    <property type="protein sequence ID" value="RFU52244.1"/>
    <property type="molecule type" value="Genomic_DNA"/>
</dbReference>
<dbReference type="Pfam" id="PF00440">
    <property type="entry name" value="TetR_N"/>
    <property type="match status" value="1"/>
</dbReference>
<evidence type="ECO:0000256" key="2">
    <source>
        <dbReference type="PROSITE-ProRule" id="PRU00335"/>
    </source>
</evidence>
<evidence type="ECO:0000259" key="3">
    <source>
        <dbReference type="PROSITE" id="PS50977"/>
    </source>
</evidence>
<dbReference type="AlphaFoldDB" id="A0A372KJZ1"/>
<dbReference type="EMBL" id="QVQY01000047">
    <property type="protein sequence ID" value="RFU50082.1"/>
    <property type="molecule type" value="Genomic_DNA"/>
</dbReference>
<accession>A0A346NEE2</accession>
<accession>A0A372KJZ1</accession>
<dbReference type="InterPro" id="IPR050624">
    <property type="entry name" value="HTH-type_Tx_Regulator"/>
</dbReference>
<reference evidence="5 9" key="1">
    <citation type="submission" date="2018-08" db="EMBL/GenBank/DDBJ databases">
        <title>Draft genome of Streptococcus sp .nov. Z2.</title>
        <authorList>
            <person name="Tian Z."/>
        </authorList>
    </citation>
    <scope>NUCLEOTIDE SEQUENCE [LARGE SCALE GENOMIC DNA]</scope>
    <source>
        <strain evidence="5 9">Z2</strain>
    </source>
</reference>
<reference evidence="7" key="3">
    <citation type="submission" date="2018-08" db="EMBL/GenBank/DDBJ databases">
        <title>Streptococcus chenjunshii sp. nov., isolated from stools sample of the Tibetan antelope in the Qinghai-Tibet plateau, China.</title>
        <authorList>
            <person name="Tian Z."/>
        </authorList>
    </citation>
    <scope>NUCLEOTIDE SEQUENCE [LARGE SCALE GENOMIC DNA]</scope>
    <source>
        <strain evidence="7">Z15</strain>
    </source>
</reference>
<gene>
    <name evidence="4" type="ORF">DDV21_010015</name>
    <name evidence="5" type="ORF">DDV22_10490</name>
    <name evidence="6" type="ORF">DDV23_10665</name>
</gene>
<feature type="DNA-binding region" description="H-T-H motif" evidence="2">
    <location>
        <begin position="32"/>
        <end position="51"/>
    </location>
</feature>
<dbReference type="PANTHER" id="PTHR43479:SF11">
    <property type="entry name" value="ACREF_ENVCD OPERON REPRESSOR-RELATED"/>
    <property type="match status" value="1"/>
</dbReference>
<dbReference type="Proteomes" id="UP000264056">
    <property type="component" value="Unassembled WGS sequence"/>
</dbReference>
<proteinExistence type="predicted"/>
<evidence type="ECO:0000313" key="6">
    <source>
        <dbReference type="EMBL" id="RFU52244.1"/>
    </source>
</evidence>
<dbReference type="Proteomes" id="UP000246115">
    <property type="component" value="Chromosome"/>
</dbReference>
<dbReference type="OrthoDB" id="9810250at2"/>
<evidence type="ECO:0000313" key="7">
    <source>
        <dbReference type="Proteomes" id="UP000246115"/>
    </source>
</evidence>
<keyword evidence="9" id="KW-1185">Reference proteome</keyword>
<name>A0A372KJZ1_9STRE</name>
<dbReference type="GO" id="GO:0003677">
    <property type="term" value="F:DNA binding"/>
    <property type="evidence" value="ECO:0007669"/>
    <property type="project" value="UniProtKB-UniRule"/>
</dbReference>
<dbReference type="PROSITE" id="PS50977">
    <property type="entry name" value="HTH_TETR_2"/>
    <property type="match status" value="1"/>
</dbReference>
<sequence length="191" mass="22590">MNGKERQSLYSKTQIIEAVFTLLKDNHFDEITVNEILDLSQISRRTFYRYFANKEDILQVYLDGLLQSYYLLKDDILAQSSFEDMLMVTLNFFWDNREKLRLLISSQKFHLLIERYNQEAVPLYRSINAPWHVQPSHSQADLQDILHFITGGYFNIISHWLLEEPARPAAEIARNLSLLFSKIQQTFDLQP</sequence>
<evidence type="ECO:0000313" key="5">
    <source>
        <dbReference type="EMBL" id="RFU50082.1"/>
    </source>
</evidence>
<dbReference type="Gene3D" id="1.10.357.10">
    <property type="entry name" value="Tetracycline Repressor, domain 2"/>
    <property type="match status" value="1"/>
</dbReference>
<dbReference type="EMBL" id="CP031733">
    <property type="protein sequence ID" value="AXQ79387.1"/>
    <property type="molecule type" value="Genomic_DNA"/>
</dbReference>
<protein>
    <submittedName>
        <fullName evidence="6">TetR/AcrR family transcriptional regulator</fullName>
    </submittedName>
</protein>
<dbReference type="KEGG" id="schj:DDV21_010015"/>
<reference evidence="6 8" key="2">
    <citation type="submission" date="2018-08" db="EMBL/GenBank/DDBJ databases">
        <title>Draft genome of Streptococcus sp. nov. Z1.</title>
        <authorList>
            <person name="Tian Z."/>
        </authorList>
    </citation>
    <scope>NUCLEOTIDE SEQUENCE [LARGE SCALE GENOMIC DNA]</scope>
    <source>
        <strain evidence="6">Z1</strain>
        <strain evidence="8">Z1(2018)</strain>
    </source>
</reference>
<feature type="domain" description="HTH tetR-type" evidence="3">
    <location>
        <begin position="9"/>
        <end position="69"/>
    </location>
</feature>
<evidence type="ECO:0000256" key="1">
    <source>
        <dbReference type="ARBA" id="ARBA00023125"/>
    </source>
</evidence>